<evidence type="ECO:0000256" key="4">
    <source>
        <dbReference type="ARBA" id="ARBA00022833"/>
    </source>
</evidence>
<dbReference type="RefSeq" id="WP_106341389.1">
    <property type="nucleotide sequence ID" value="NZ_PVTZ01000001.1"/>
</dbReference>
<name>A0ABX5EVF2_9BACL</name>
<evidence type="ECO:0000313" key="7">
    <source>
        <dbReference type="Proteomes" id="UP000238836"/>
    </source>
</evidence>
<protein>
    <submittedName>
        <fullName evidence="6">Glyoxylase-like metal-dependent hydrolase (Beta-lactamase superfamily II)</fullName>
    </submittedName>
</protein>
<dbReference type="InterPro" id="IPR036866">
    <property type="entry name" value="RibonucZ/Hydroxyglut_hydro"/>
</dbReference>
<keyword evidence="3" id="KW-0378">Hydrolase</keyword>
<proteinExistence type="predicted"/>
<dbReference type="SUPFAM" id="SSF56281">
    <property type="entry name" value="Metallo-hydrolase/oxidoreductase"/>
    <property type="match status" value="1"/>
</dbReference>
<reference evidence="6 7" key="1">
    <citation type="submission" date="2018-03" db="EMBL/GenBank/DDBJ databases">
        <title>Genomic Encyclopedia of Archaeal and Bacterial Type Strains, Phase II (KMG-II): from individual species to whole genera.</title>
        <authorList>
            <person name="Goeker M."/>
        </authorList>
    </citation>
    <scope>NUCLEOTIDE SEQUENCE [LARGE SCALE GENOMIC DNA]</scope>
    <source>
        <strain evidence="6 7">RHA1</strain>
    </source>
</reference>
<dbReference type="Proteomes" id="UP000238836">
    <property type="component" value="Unassembled WGS sequence"/>
</dbReference>
<evidence type="ECO:0000259" key="5">
    <source>
        <dbReference type="SMART" id="SM00849"/>
    </source>
</evidence>
<evidence type="ECO:0000256" key="2">
    <source>
        <dbReference type="ARBA" id="ARBA00022723"/>
    </source>
</evidence>
<keyword evidence="7" id="KW-1185">Reference proteome</keyword>
<organism evidence="6 7">
    <name type="scientific">Laceyella sediminis</name>
    <dbReference type="NCBI Taxonomy" id="573074"/>
    <lineage>
        <taxon>Bacteria</taxon>
        <taxon>Bacillati</taxon>
        <taxon>Bacillota</taxon>
        <taxon>Bacilli</taxon>
        <taxon>Bacillales</taxon>
        <taxon>Thermoactinomycetaceae</taxon>
        <taxon>Laceyella</taxon>
    </lineage>
</organism>
<dbReference type="Pfam" id="PF00753">
    <property type="entry name" value="Lactamase_B"/>
    <property type="match status" value="1"/>
</dbReference>
<gene>
    <name evidence="6" type="ORF">CLV36_10197</name>
</gene>
<keyword evidence="4" id="KW-0862">Zinc</keyword>
<dbReference type="PANTHER" id="PTHR46233">
    <property type="entry name" value="HYDROXYACYLGLUTATHIONE HYDROLASE GLOC"/>
    <property type="match status" value="1"/>
</dbReference>
<sequence length="213" mass="23533">MKIETFVFGPVMTNCYLVYDEGSRRGWVVDPGMNPDALLARIRELDIKVEAILLTHAHFDHIGGVEAVRERSGAPVYVHREEADWLTNPEKNGSLFFMGVPMKCQPAERVLTGGESIELVGQTLKVLHTPGHSPGSVTYVWDDVIFSGDVLFQQSIGRTDLPGGDYETLMKSIHQQLMNLPEATRVLSGHGPETTIGQEQMTNPFVTGGLTNR</sequence>
<feature type="domain" description="Metallo-beta-lactamase" evidence="5">
    <location>
        <begin position="12"/>
        <end position="190"/>
    </location>
</feature>
<evidence type="ECO:0000256" key="1">
    <source>
        <dbReference type="ARBA" id="ARBA00001947"/>
    </source>
</evidence>
<comment type="cofactor">
    <cofactor evidence="1">
        <name>Zn(2+)</name>
        <dbReference type="ChEBI" id="CHEBI:29105"/>
    </cofactor>
</comment>
<dbReference type="PANTHER" id="PTHR46233:SF3">
    <property type="entry name" value="HYDROXYACYLGLUTATHIONE HYDROLASE GLOC"/>
    <property type="match status" value="1"/>
</dbReference>
<evidence type="ECO:0000256" key="3">
    <source>
        <dbReference type="ARBA" id="ARBA00022801"/>
    </source>
</evidence>
<dbReference type="SMART" id="SM00849">
    <property type="entry name" value="Lactamase_B"/>
    <property type="match status" value="1"/>
</dbReference>
<evidence type="ECO:0000313" key="6">
    <source>
        <dbReference type="EMBL" id="PRZ17010.1"/>
    </source>
</evidence>
<dbReference type="Gene3D" id="3.60.15.10">
    <property type="entry name" value="Ribonuclease Z/Hydroxyacylglutathione hydrolase-like"/>
    <property type="match status" value="1"/>
</dbReference>
<dbReference type="CDD" id="cd06262">
    <property type="entry name" value="metallo-hydrolase-like_MBL-fold"/>
    <property type="match status" value="1"/>
</dbReference>
<keyword evidence="2" id="KW-0479">Metal-binding</keyword>
<dbReference type="EMBL" id="PVTZ01000001">
    <property type="protein sequence ID" value="PRZ17010.1"/>
    <property type="molecule type" value="Genomic_DNA"/>
</dbReference>
<dbReference type="InterPro" id="IPR001279">
    <property type="entry name" value="Metallo-B-lactamas"/>
</dbReference>
<dbReference type="InterPro" id="IPR051453">
    <property type="entry name" value="MBL_Glyoxalase_II"/>
</dbReference>
<accession>A0ABX5EVF2</accession>
<comment type="caution">
    <text evidence="6">The sequence shown here is derived from an EMBL/GenBank/DDBJ whole genome shotgun (WGS) entry which is preliminary data.</text>
</comment>